<proteinExistence type="predicted"/>
<dbReference type="InterPro" id="IPR012347">
    <property type="entry name" value="Ferritin-like"/>
</dbReference>
<dbReference type="AlphaFoldDB" id="A0A3A5M1G3"/>
<comment type="caution">
    <text evidence="4">The sequence shown here is derived from an EMBL/GenBank/DDBJ whole genome shotgun (WGS) entry which is preliminary data.</text>
</comment>
<gene>
    <name evidence="4" type="ORF">D6T63_18040</name>
</gene>
<dbReference type="EMBL" id="QZVT01000016">
    <property type="protein sequence ID" value="RJT75442.1"/>
    <property type="molecule type" value="Genomic_DNA"/>
</dbReference>
<feature type="region of interest" description="Disordered" evidence="1">
    <location>
        <begin position="135"/>
        <end position="187"/>
    </location>
</feature>
<keyword evidence="2" id="KW-0732">Signal</keyword>
<evidence type="ECO:0000256" key="1">
    <source>
        <dbReference type="SAM" id="MobiDB-lite"/>
    </source>
</evidence>
<dbReference type="PROSITE" id="PS51257">
    <property type="entry name" value="PROKAR_LIPOPROTEIN"/>
    <property type="match status" value="1"/>
</dbReference>
<sequence length="246" mass="25556">MKHYLSLAALSLTTALTLSACGTDSGDTTSTSTDTTSTEAAAPASSAAAETSPSTDASTSTSSAAVSEEHNDADVMFAQMMIPHHKQAVEMSDMMLAKDGISPDITALATKIKDAQGPEIETMTGWLEAWGEPMEPEGGSEGHSMSTMGSGMGSDSESDTDSDSASMGSMEGMMSEDQMSELDSAEGTEASRMFLDSMTAHHEGAIGMAQTEITDGENPEAIELAETIVDTQQAEIDEMKELLAGL</sequence>
<accession>A0A3A5M1G3</accession>
<dbReference type="InterPro" id="IPR005183">
    <property type="entry name" value="DUF305_CopM-like"/>
</dbReference>
<organism evidence="4 5">
    <name type="scientific">Arthrobacter cheniae</name>
    <dbReference type="NCBI Taxonomy" id="1258888"/>
    <lineage>
        <taxon>Bacteria</taxon>
        <taxon>Bacillati</taxon>
        <taxon>Actinomycetota</taxon>
        <taxon>Actinomycetes</taxon>
        <taxon>Micrococcales</taxon>
        <taxon>Micrococcaceae</taxon>
        <taxon>Arthrobacter</taxon>
    </lineage>
</organism>
<dbReference type="Proteomes" id="UP000272560">
    <property type="component" value="Unassembled WGS sequence"/>
</dbReference>
<dbReference type="PANTHER" id="PTHR36933:SF1">
    <property type="entry name" value="SLL0788 PROTEIN"/>
    <property type="match status" value="1"/>
</dbReference>
<feature type="compositionally biased region" description="Low complexity" evidence="1">
    <location>
        <begin position="135"/>
        <end position="155"/>
    </location>
</feature>
<evidence type="ECO:0000313" key="4">
    <source>
        <dbReference type="EMBL" id="RJT75442.1"/>
    </source>
</evidence>
<dbReference type="RefSeq" id="WP_120150665.1">
    <property type="nucleotide sequence ID" value="NZ_QZVT01000016.1"/>
</dbReference>
<evidence type="ECO:0000313" key="5">
    <source>
        <dbReference type="Proteomes" id="UP000272560"/>
    </source>
</evidence>
<dbReference type="OrthoDB" id="26872at2"/>
<dbReference type="Pfam" id="PF03713">
    <property type="entry name" value="DUF305"/>
    <property type="match status" value="1"/>
</dbReference>
<protein>
    <submittedName>
        <fullName evidence="4">DUF305 domain-containing protein</fullName>
    </submittedName>
</protein>
<name>A0A3A5M1G3_9MICC</name>
<feature type="domain" description="DUF305" evidence="3">
    <location>
        <begin position="74"/>
        <end position="243"/>
    </location>
</feature>
<dbReference type="PANTHER" id="PTHR36933">
    <property type="entry name" value="SLL0788 PROTEIN"/>
    <property type="match status" value="1"/>
</dbReference>
<evidence type="ECO:0000256" key="2">
    <source>
        <dbReference type="SAM" id="SignalP"/>
    </source>
</evidence>
<evidence type="ECO:0000259" key="3">
    <source>
        <dbReference type="Pfam" id="PF03713"/>
    </source>
</evidence>
<feature type="compositionally biased region" description="Low complexity" evidence="1">
    <location>
        <begin position="21"/>
        <end position="65"/>
    </location>
</feature>
<feature type="signal peptide" evidence="2">
    <location>
        <begin position="1"/>
        <end position="20"/>
    </location>
</feature>
<reference evidence="4 5" key="1">
    <citation type="submission" date="2018-09" db="EMBL/GenBank/DDBJ databases">
        <title>Novel species of Arthrobacter.</title>
        <authorList>
            <person name="Liu Q."/>
            <person name="Xin Y.-H."/>
        </authorList>
    </citation>
    <scope>NUCLEOTIDE SEQUENCE [LARGE SCALE GENOMIC DNA]</scope>
    <source>
        <strain evidence="4 5">Hz2</strain>
    </source>
</reference>
<keyword evidence="5" id="KW-1185">Reference proteome</keyword>
<dbReference type="Gene3D" id="1.20.1260.10">
    <property type="match status" value="1"/>
</dbReference>
<feature type="compositionally biased region" description="Low complexity" evidence="1">
    <location>
        <begin position="163"/>
        <end position="177"/>
    </location>
</feature>
<feature type="chain" id="PRO_5039129157" evidence="2">
    <location>
        <begin position="21"/>
        <end position="246"/>
    </location>
</feature>
<feature type="region of interest" description="Disordered" evidence="1">
    <location>
        <begin position="21"/>
        <end position="68"/>
    </location>
</feature>